<accession>I1C7Z6</accession>
<reference evidence="1 2" key="1">
    <citation type="journal article" date="2009" name="PLoS Genet.">
        <title>Genomic analysis of the basal lineage fungus Rhizopus oryzae reveals a whole-genome duplication.</title>
        <authorList>
            <person name="Ma L.-J."/>
            <person name="Ibrahim A.S."/>
            <person name="Skory C."/>
            <person name="Grabherr M.G."/>
            <person name="Burger G."/>
            <person name="Butler M."/>
            <person name="Elias M."/>
            <person name="Idnurm A."/>
            <person name="Lang B.F."/>
            <person name="Sone T."/>
            <person name="Abe A."/>
            <person name="Calvo S.E."/>
            <person name="Corrochano L.M."/>
            <person name="Engels R."/>
            <person name="Fu J."/>
            <person name="Hansberg W."/>
            <person name="Kim J.-M."/>
            <person name="Kodira C.D."/>
            <person name="Koehrsen M.J."/>
            <person name="Liu B."/>
            <person name="Miranda-Saavedra D."/>
            <person name="O'Leary S."/>
            <person name="Ortiz-Castellanos L."/>
            <person name="Poulter R."/>
            <person name="Rodriguez-Romero J."/>
            <person name="Ruiz-Herrera J."/>
            <person name="Shen Y.-Q."/>
            <person name="Zeng Q."/>
            <person name="Galagan J."/>
            <person name="Birren B.W."/>
            <person name="Cuomo C.A."/>
            <person name="Wickes B.L."/>
        </authorList>
    </citation>
    <scope>NUCLEOTIDE SEQUENCE [LARGE SCALE GENOMIC DNA]</scope>
    <source>
        <strain evidence="2">RA 99-880 / ATCC MYA-4621 / FGSC 9543 / NRRL 43880</strain>
    </source>
</reference>
<protein>
    <submittedName>
        <fullName evidence="1">Uncharacterized protein</fullName>
    </submittedName>
</protein>
<evidence type="ECO:0000313" key="2">
    <source>
        <dbReference type="Proteomes" id="UP000009138"/>
    </source>
</evidence>
<keyword evidence="2" id="KW-1185">Reference proteome</keyword>
<proteinExistence type="predicted"/>
<dbReference type="VEuPathDB" id="FungiDB:RO3G_09286"/>
<gene>
    <name evidence="1" type="ORF">RO3G_09286</name>
</gene>
<dbReference type="GeneID" id="93616252"/>
<evidence type="ECO:0000313" key="1">
    <source>
        <dbReference type="EMBL" id="EIE84576.1"/>
    </source>
</evidence>
<sequence length="96" mass="10779">MSDIDPFFDELNHYDCAVRSLPPNGEALQTNATWMATIFLHEDSGKNHFSQPCSNKLVIGIKTLNILVTSTFRMDIDEVLLLDAFNIDGLQPIKVL</sequence>
<dbReference type="InParanoid" id="I1C7Z6"/>
<name>I1C7Z6_RHIO9</name>
<dbReference type="AlphaFoldDB" id="I1C7Z6"/>
<dbReference type="RefSeq" id="XP_067519972.1">
    <property type="nucleotide sequence ID" value="XM_067663871.1"/>
</dbReference>
<dbReference type="EMBL" id="CH476738">
    <property type="protein sequence ID" value="EIE84576.1"/>
    <property type="molecule type" value="Genomic_DNA"/>
</dbReference>
<organism evidence="1 2">
    <name type="scientific">Rhizopus delemar (strain RA 99-880 / ATCC MYA-4621 / FGSC 9543 / NRRL 43880)</name>
    <name type="common">Mucormycosis agent</name>
    <name type="synonym">Rhizopus arrhizus var. delemar</name>
    <dbReference type="NCBI Taxonomy" id="246409"/>
    <lineage>
        <taxon>Eukaryota</taxon>
        <taxon>Fungi</taxon>
        <taxon>Fungi incertae sedis</taxon>
        <taxon>Mucoromycota</taxon>
        <taxon>Mucoromycotina</taxon>
        <taxon>Mucoromycetes</taxon>
        <taxon>Mucorales</taxon>
        <taxon>Mucorineae</taxon>
        <taxon>Rhizopodaceae</taxon>
        <taxon>Rhizopus</taxon>
    </lineage>
</organism>
<dbReference type="Proteomes" id="UP000009138">
    <property type="component" value="Unassembled WGS sequence"/>
</dbReference>